<evidence type="ECO:0000256" key="3">
    <source>
        <dbReference type="ARBA" id="ARBA00023274"/>
    </source>
</evidence>
<dbReference type="GeneID" id="107111485"/>
<name>A0ABM1K2J9_GEKJA</name>
<dbReference type="Gene3D" id="3.30.70.1730">
    <property type="match status" value="1"/>
</dbReference>
<dbReference type="SUPFAM" id="SSF160369">
    <property type="entry name" value="Ribosomal protein L10-like"/>
    <property type="match status" value="1"/>
</dbReference>
<keyword evidence="2 7" id="KW-0689">Ribosomal protein</keyword>
<evidence type="ECO:0000256" key="2">
    <source>
        <dbReference type="ARBA" id="ARBA00022980"/>
    </source>
</evidence>
<dbReference type="Proteomes" id="UP000694871">
    <property type="component" value="Unplaced"/>
</dbReference>
<accession>A0ABM1K2J9</accession>
<dbReference type="GO" id="GO:0005840">
    <property type="term" value="C:ribosome"/>
    <property type="evidence" value="ECO:0007669"/>
    <property type="project" value="UniProtKB-KW"/>
</dbReference>
<proteinExistence type="inferred from homology"/>
<keyword evidence="3" id="KW-0687">Ribonucleoprotein</keyword>
<dbReference type="InterPro" id="IPR047865">
    <property type="entry name" value="Ribosomal_uL10_bac_type"/>
</dbReference>
<protein>
    <recommendedName>
        <fullName evidence="4">Large ribosomal subunit protein uL10m</fullName>
    </recommendedName>
    <alternativeName>
        <fullName evidence="5">39S ribosomal protein L10, mitochondrial</fullName>
    </alternativeName>
</protein>
<sequence length="248" mass="27723">MAAVGYGAGFCRAGWQPSFQLIRHGSKAVTRHWKPMHFVRQKLMEVTEYIPPKPLIAPECMPRVKVAEEEHGFVKFLRRQVEQTFLENNMIAVCQYNYAPGGEIVLMRHRLRKYNIHAKFFPNEIITTVLMESKYKNLLPLFVGRTLLLVSPETRAQEMLRVLKSIPQIVLLGGCVDNTLLSREGFANYAKLSSLVATQGAVVGALSVLPSQTSTILQRGPVHLTSLLDQYVKQQTGDGAEAKEGGDS</sequence>
<dbReference type="InterPro" id="IPR001790">
    <property type="entry name" value="Ribosomal_uL10"/>
</dbReference>
<evidence type="ECO:0000256" key="1">
    <source>
        <dbReference type="ARBA" id="ARBA00008889"/>
    </source>
</evidence>
<comment type="similarity">
    <text evidence="1">Belongs to the universal ribosomal protein uL10 family.</text>
</comment>
<dbReference type="InterPro" id="IPR043141">
    <property type="entry name" value="Ribosomal_uL10-like_sf"/>
</dbReference>
<dbReference type="RefSeq" id="XP_015267936.1">
    <property type="nucleotide sequence ID" value="XM_015412450.1"/>
</dbReference>
<gene>
    <name evidence="7" type="primary">MRPL10</name>
</gene>
<organism evidence="6 7">
    <name type="scientific">Gekko japonicus</name>
    <name type="common">Schlegel's Japanese gecko</name>
    <dbReference type="NCBI Taxonomy" id="146911"/>
    <lineage>
        <taxon>Eukaryota</taxon>
        <taxon>Metazoa</taxon>
        <taxon>Chordata</taxon>
        <taxon>Craniata</taxon>
        <taxon>Vertebrata</taxon>
        <taxon>Euteleostomi</taxon>
        <taxon>Lepidosauria</taxon>
        <taxon>Squamata</taxon>
        <taxon>Bifurcata</taxon>
        <taxon>Gekkota</taxon>
        <taxon>Gekkonidae</taxon>
        <taxon>Gekkoninae</taxon>
        <taxon>Gekko</taxon>
    </lineage>
</organism>
<keyword evidence="6" id="KW-1185">Reference proteome</keyword>
<evidence type="ECO:0000256" key="4">
    <source>
        <dbReference type="ARBA" id="ARBA00035707"/>
    </source>
</evidence>
<evidence type="ECO:0000313" key="7">
    <source>
        <dbReference type="RefSeq" id="XP_015267936.1"/>
    </source>
</evidence>
<dbReference type="Pfam" id="PF00466">
    <property type="entry name" value="Ribosomal_L10"/>
    <property type="match status" value="1"/>
</dbReference>
<reference evidence="7" key="1">
    <citation type="submission" date="2025-08" db="UniProtKB">
        <authorList>
            <consortium name="RefSeq"/>
        </authorList>
    </citation>
    <scope>IDENTIFICATION</scope>
</reference>
<dbReference type="PANTHER" id="PTHR11560">
    <property type="entry name" value="39S RIBOSOMAL PROTEIN L10, MITOCHONDRIAL"/>
    <property type="match status" value="1"/>
</dbReference>
<evidence type="ECO:0000313" key="6">
    <source>
        <dbReference type="Proteomes" id="UP000694871"/>
    </source>
</evidence>
<evidence type="ECO:0000256" key="5">
    <source>
        <dbReference type="ARBA" id="ARBA00035716"/>
    </source>
</evidence>